<reference evidence="3 4" key="1">
    <citation type="submission" date="2021-08" db="EMBL/GenBank/DDBJ databases">
        <authorList>
            <person name="Peeters C."/>
        </authorList>
    </citation>
    <scope>NUCLEOTIDE SEQUENCE [LARGE SCALE GENOMIC DNA]</scope>
    <source>
        <strain evidence="3 4">LMG 23994</strain>
    </source>
</reference>
<feature type="transmembrane region" description="Helical" evidence="1">
    <location>
        <begin position="48"/>
        <end position="72"/>
    </location>
</feature>
<comment type="caution">
    <text evidence="3">The sequence shown here is derived from an EMBL/GenBank/DDBJ whole genome shotgun (WGS) entry which is preliminary data.</text>
</comment>
<proteinExistence type="predicted"/>
<dbReference type="Pfam" id="PF00892">
    <property type="entry name" value="EamA"/>
    <property type="match status" value="1"/>
</dbReference>
<evidence type="ECO:0000256" key="1">
    <source>
        <dbReference type="SAM" id="Phobius"/>
    </source>
</evidence>
<feature type="domain" description="EamA" evidence="2">
    <location>
        <begin position="2"/>
        <end position="126"/>
    </location>
</feature>
<keyword evidence="1" id="KW-0812">Transmembrane</keyword>
<dbReference type="SUPFAM" id="SSF103481">
    <property type="entry name" value="Multidrug resistance efflux transporter EmrE"/>
    <property type="match status" value="1"/>
</dbReference>
<evidence type="ECO:0000313" key="3">
    <source>
        <dbReference type="EMBL" id="CAG9187021.1"/>
    </source>
</evidence>
<sequence>MAIAGVAWGLYSLRGRGVADPLAATAGNFARAAPLALVLSLLFVANSYAGAAGVTLAVVSGAVTSGIGYVIWYAALRNLSAMRAATVQLSVPPIAAFGGVIFLSEAITPRLAAASAAILGGIAMVLLSRSR</sequence>
<dbReference type="InterPro" id="IPR000620">
    <property type="entry name" value="EamA_dom"/>
</dbReference>
<evidence type="ECO:0000259" key="2">
    <source>
        <dbReference type="Pfam" id="PF00892"/>
    </source>
</evidence>
<dbReference type="EMBL" id="CAJZAF010000057">
    <property type="protein sequence ID" value="CAG9187021.1"/>
    <property type="molecule type" value="Genomic_DNA"/>
</dbReference>
<name>A0ABN7ZRS7_9BURK</name>
<protein>
    <recommendedName>
        <fullName evidence="2">EamA domain-containing protein</fullName>
    </recommendedName>
</protein>
<dbReference type="Proteomes" id="UP000701702">
    <property type="component" value="Unassembled WGS sequence"/>
</dbReference>
<keyword evidence="1" id="KW-1133">Transmembrane helix</keyword>
<evidence type="ECO:0000313" key="4">
    <source>
        <dbReference type="Proteomes" id="UP000701702"/>
    </source>
</evidence>
<keyword evidence="4" id="KW-1185">Reference proteome</keyword>
<accession>A0ABN7ZRS7</accession>
<keyword evidence="1" id="KW-0472">Membrane</keyword>
<organism evidence="3 4">
    <name type="scientific">Cupriavidus pinatubonensis</name>
    <dbReference type="NCBI Taxonomy" id="248026"/>
    <lineage>
        <taxon>Bacteria</taxon>
        <taxon>Pseudomonadati</taxon>
        <taxon>Pseudomonadota</taxon>
        <taxon>Betaproteobacteria</taxon>
        <taxon>Burkholderiales</taxon>
        <taxon>Burkholderiaceae</taxon>
        <taxon>Cupriavidus</taxon>
    </lineage>
</organism>
<dbReference type="InterPro" id="IPR037185">
    <property type="entry name" value="EmrE-like"/>
</dbReference>
<feature type="transmembrane region" description="Helical" evidence="1">
    <location>
        <begin position="110"/>
        <end position="127"/>
    </location>
</feature>
<gene>
    <name evidence="3" type="ORF">LMG23994_06502</name>
</gene>